<keyword evidence="2" id="KW-1185">Reference proteome</keyword>
<name>A0AAV4TD65_CAEEX</name>
<dbReference type="Proteomes" id="UP001054945">
    <property type="component" value="Unassembled WGS sequence"/>
</dbReference>
<evidence type="ECO:0000313" key="1">
    <source>
        <dbReference type="EMBL" id="GIY43171.1"/>
    </source>
</evidence>
<accession>A0AAV4TD65</accession>
<protein>
    <submittedName>
        <fullName evidence="1">Uncharacterized protein</fullName>
    </submittedName>
</protein>
<proteinExistence type="predicted"/>
<sequence>MLQGIQQNVTFKYMDAFWTEQNRGCRHRYDRSEIVQLRTPASAPGLFACCAPSQMTTGRNWGFVSQTTHLWPAEKQPNSEECHATLHFGAKGGGGDIFVLFSLLECPDKTSSYMI</sequence>
<reference evidence="1 2" key="1">
    <citation type="submission" date="2021-06" db="EMBL/GenBank/DDBJ databases">
        <title>Caerostris extrusa draft genome.</title>
        <authorList>
            <person name="Kono N."/>
            <person name="Arakawa K."/>
        </authorList>
    </citation>
    <scope>NUCLEOTIDE SEQUENCE [LARGE SCALE GENOMIC DNA]</scope>
</reference>
<dbReference type="EMBL" id="BPLR01010944">
    <property type="protein sequence ID" value="GIY43171.1"/>
    <property type="molecule type" value="Genomic_DNA"/>
</dbReference>
<organism evidence="1 2">
    <name type="scientific">Caerostris extrusa</name>
    <name type="common">Bark spider</name>
    <name type="synonym">Caerostris bankana</name>
    <dbReference type="NCBI Taxonomy" id="172846"/>
    <lineage>
        <taxon>Eukaryota</taxon>
        <taxon>Metazoa</taxon>
        <taxon>Ecdysozoa</taxon>
        <taxon>Arthropoda</taxon>
        <taxon>Chelicerata</taxon>
        <taxon>Arachnida</taxon>
        <taxon>Araneae</taxon>
        <taxon>Araneomorphae</taxon>
        <taxon>Entelegynae</taxon>
        <taxon>Araneoidea</taxon>
        <taxon>Araneidae</taxon>
        <taxon>Caerostris</taxon>
    </lineage>
</organism>
<gene>
    <name evidence="1" type="ORF">CEXT_418751</name>
</gene>
<dbReference type="AlphaFoldDB" id="A0AAV4TD65"/>
<evidence type="ECO:0000313" key="2">
    <source>
        <dbReference type="Proteomes" id="UP001054945"/>
    </source>
</evidence>
<comment type="caution">
    <text evidence="1">The sequence shown here is derived from an EMBL/GenBank/DDBJ whole genome shotgun (WGS) entry which is preliminary data.</text>
</comment>